<keyword evidence="3" id="KW-0378">Hydrolase</keyword>
<dbReference type="InterPro" id="IPR045562">
    <property type="entry name" value="RecG_dom3_C"/>
</dbReference>
<dbReference type="Pfam" id="PF00271">
    <property type="entry name" value="Helicase_C"/>
    <property type="match status" value="1"/>
</dbReference>
<dbReference type="SUPFAM" id="SSF52540">
    <property type="entry name" value="P-loop containing nucleoside triphosphate hydrolases"/>
    <property type="match status" value="2"/>
</dbReference>
<evidence type="ECO:0000256" key="5">
    <source>
        <dbReference type="ARBA" id="ARBA00022840"/>
    </source>
</evidence>
<dbReference type="SUPFAM" id="SSF50249">
    <property type="entry name" value="Nucleic acid-binding proteins"/>
    <property type="match status" value="1"/>
</dbReference>
<dbReference type="Pfam" id="PF19833">
    <property type="entry name" value="RecG_dom3_C"/>
    <property type="match status" value="1"/>
</dbReference>
<dbReference type="InterPro" id="IPR047112">
    <property type="entry name" value="RecG/Mfd"/>
</dbReference>
<evidence type="ECO:0000256" key="7">
    <source>
        <dbReference type="ARBA" id="ARBA00023204"/>
    </source>
</evidence>
<dbReference type="AlphaFoldDB" id="A0AAU9EEW2"/>
<sequence>MQASVTPFDLPLLASSLAALGGVGPVTAQRLAGRGIKTWGDGLFFLPARYQDRRTPTPVAELEEGRLAVVRGRVKGGGLLGKKGKVFRLTLEDSSGLLTCLWFRFKRAHLESFAAGDELFAVGEVSLGQRGEAQMIHPELYRAPDVGPDHPSVGRIVPVYPEVEGVGAGTVRRFMGEMLARSAPLIPDPLAGLLPADLYPLAAGEALSRAHQPPHDAQPLDLDPQEAPWRGALAVNELLYFELGLVLKRRRREASPAQALDPPGALLAGMLKALPFELTPGQREAVELIQGDLAQAHPMGRLLCGDVGTGKTVVAAAAACLAVEAGAQVAVMAPTEVLARQHLATLSRYLEPLGVGVALAVGGGNGADQAARQDAAQGGAQVLVGTHALLGQRLSFANLGLVIIDEQHRFGVHQRMSLAAKARSPHLLVLSATPIPRTLALALAGHLEISDLPQRPQGPHQVATMLLEFAHRKAAVDELARVLERGEQAYVICPLVEASDKIEAQDAVATARNLARYFPQHRVELLHGRMDGPEQQAALARFRAGESQVLVATTVVEVGVDVPEATLMIVLGAERFGLSQLHQLRGRVGRGAKPGRCILVAGPNPGDLAQQRLAVLARTSDGREIAEADLHLRGPGEAMGQRQSGLPPFRVARWEKDAEQVPRLREIIAAWLAEDPELAGEKLAPVKKEAIRRWGRRLGLAGES</sequence>
<dbReference type="GO" id="GO:0006281">
    <property type="term" value="P:DNA repair"/>
    <property type="evidence" value="ECO:0007669"/>
    <property type="project" value="UniProtKB-KW"/>
</dbReference>
<feature type="domain" description="Helicase ATP-binding" evidence="9">
    <location>
        <begin position="292"/>
        <end position="452"/>
    </location>
</feature>
<feature type="domain" description="Helicase C-terminal" evidence="10">
    <location>
        <begin position="475"/>
        <end position="636"/>
    </location>
</feature>
<dbReference type="PANTHER" id="PTHR47964:SF1">
    <property type="entry name" value="ATP-DEPENDENT DNA HELICASE HOMOLOG RECG, CHLOROPLASTIC"/>
    <property type="match status" value="1"/>
</dbReference>
<protein>
    <recommendedName>
        <fullName evidence="8">Probable DNA 3'-5' helicase RecG</fullName>
    </recommendedName>
</protein>
<dbReference type="RefSeq" id="WP_338598961.1">
    <property type="nucleotide sequence ID" value="NZ_AP028679.1"/>
</dbReference>
<evidence type="ECO:0000256" key="2">
    <source>
        <dbReference type="ARBA" id="ARBA00022763"/>
    </source>
</evidence>
<dbReference type="PROSITE" id="PS51192">
    <property type="entry name" value="HELICASE_ATP_BIND_1"/>
    <property type="match status" value="1"/>
</dbReference>
<keyword evidence="4 11" id="KW-0347">Helicase</keyword>
<gene>
    <name evidence="11" type="primary">recG</name>
    <name evidence="11" type="ORF">FAK_21330</name>
</gene>
<dbReference type="GO" id="GO:0016787">
    <property type="term" value="F:hydrolase activity"/>
    <property type="evidence" value="ECO:0007669"/>
    <property type="project" value="UniProtKB-KW"/>
</dbReference>
<dbReference type="Gene3D" id="3.40.50.300">
    <property type="entry name" value="P-loop containing nucleotide triphosphate hydrolases"/>
    <property type="match status" value="2"/>
</dbReference>
<evidence type="ECO:0000256" key="8">
    <source>
        <dbReference type="ARBA" id="ARBA00049819"/>
    </source>
</evidence>
<keyword evidence="1" id="KW-0547">Nucleotide-binding</keyword>
<dbReference type="PANTHER" id="PTHR47964">
    <property type="entry name" value="ATP-DEPENDENT DNA HELICASE HOMOLOG RECG, CHLOROPLASTIC"/>
    <property type="match status" value="1"/>
</dbReference>
<dbReference type="Pfam" id="PF17191">
    <property type="entry name" value="RecG_wedge"/>
    <property type="match status" value="1"/>
</dbReference>
<evidence type="ECO:0000256" key="4">
    <source>
        <dbReference type="ARBA" id="ARBA00022806"/>
    </source>
</evidence>
<evidence type="ECO:0000256" key="1">
    <source>
        <dbReference type="ARBA" id="ARBA00022741"/>
    </source>
</evidence>
<evidence type="ECO:0000313" key="12">
    <source>
        <dbReference type="Proteomes" id="UP001366166"/>
    </source>
</evidence>
<keyword evidence="6" id="KW-0238">DNA-binding</keyword>
<evidence type="ECO:0000259" key="9">
    <source>
        <dbReference type="PROSITE" id="PS51192"/>
    </source>
</evidence>
<keyword evidence="5" id="KW-0067">ATP-binding</keyword>
<dbReference type="InterPro" id="IPR011545">
    <property type="entry name" value="DEAD/DEAH_box_helicase_dom"/>
</dbReference>
<name>A0AAU9EEW2_9BACT</name>
<dbReference type="GO" id="GO:0003678">
    <property type="term" value="F:DNA helicase activity"/>
    <property type="evidence" value="ECO:0007669"/>
    <property type="project" value="TreeGrafter"/>
</dbReference>
<keyword evidence="2" id="KW-0227">DNA damage</keyword>
<dbReference type="PROSITE" id="PS51194">
    <property type="entry name" value="HELICASE_CTER"/>
    <property type="match status" value="1"/>
</dbReference>
<dbReference type="Proteomes" id="UP001366166">
    <property type="component" value="Chromosome"/>
</dbReference>
<dbReference type="KEGG" id="dmp:FAK_21330"/>
<dbReference type="InterPro" id="IPR027417">
    <property type="entry name" value="P-loop_NTPase"/>
</dbReference>
<organism evidence="11 12">
    <name type="scientific">Desulfoferula mesophila</name>
    <dbReference type="NCBI Taxonomy" id="3058419"/>
    <lineage>
        <taxon>Bacteria</taxon>
        <taxon>Pseudomonadati</taxon>
        <taxon>Thermodesulfobacteriota</taxon>
        <taxon>Desulfarculia</taxon>
        <taxon>Desulfarculales</taxon>
        <taxon>Desulfarculaceae</taxon>
        <taxon>Desulfoferula</taxon>
    </lineage>
</organism>
<dbReference type="InterPro" id="IPR014001">
    <property type="entry name" value="Helicase_ATP-bd"/>
</dbReference>
<dbReference type="InterPro" id="IPR033454">
    <property type="entry name" value="RecG_wedge"/>
</dbReference>
<evidence type="ECO:0000256" key="6">
    <source>
        <dbReference type="ARBA" id="ARBA00023125"/>
    </source>
</evidence>
<reference evidence="12" key="1">
    <citation type="journal article" date="2023" name="Arch. Microbiol.">
        <title>Desulfoferula mesophilus gen. nov. sp. nov., a mesophilic sulfate-reducing bacterium isolated from a brackish lake sediment.</title>
        <authorList>
            <person name="Watanabe T."/>
            <person name="Yabe T."/>
            <person name="Tsuji J.M."/>
            <person name="Fukui M."/>
        </authorList>
    </citation>
    <scope>NUCLEOTIDE SEQUENCE [LARGE SCALE GENOMIC DNA]</scope>
    <source>
        <strain evidence="12">12FAK</strain>
    </source>
</reference>
<evidence type="ECO:0000256" key="3">
    <source>
        <dbReference type="ARBA" id="ARBA00022801"/>
    </source>
</evidence>
<keyword evidence="12" id="KW-1185">Reference proteome</keyword>
<dbReference type="Gene3D" id="2.40.50.140">
    <property type="entry name" value="Nucleic acid-binding proteins"/>
    <property type="match status" value="1"/>
</dbReference>
<proteinExistence type="predicted"/>
<accession>A0AAU9EEW2</accession>
<dbReference type="CDD" id="cd04488">
    <property type="entry name" value="RecG_wedge_OBF"/>
    <property type="match status" value="1"/>
</dbReference>
<dbReference type="GO" id="GO:0005524">
    <property type="term" value="F:ATP binding"/>
    <property type="evidence" value="ECO:0007669"/>
    <property type="project" value="UniProtKB-KW"/>
</dbReference>
<dbReference type="SMART" id="SM00490">
    <property type="entry name" value="HELICc"/>
    <property type="match status" value="1"/>
</dbReference>
<dbReference type="InterPro" id="IPR001650">
    <property type="entry name" value="Helicase_C-like"/>
</dbReference>
<evidence type="ECO:0000259" key="10">
    <source>
        <dbReference type="PROSITE" id="PS51194"/>
    </source>
</evidence>
<dbReference type="EMBL" id="AP028679">
    <property type="protein sequence ID" value="BEQ15067.1"/>
    <property type="molecule type" value="Genomic_DNA"/>
</dbReference>
<dbReference type="GO" id="GO:0003677">
    <property type="term" value="F:DNA binding"/>
    <property type="evidence" value="ECO:0007669"/>
    <property type="project" value="UniProtKB-KW"/>
</dbReference>
<dbReference type="Pfam" id="PF00270">
    <property type="entry name" value="DEAD"/>
    <property type="match status" value="1"/>
</dbReference>
<keyword evidence="7" id="KW-0234">DNA repair</keyword>
<dbReference type="SMART" id="SM00487">
    <property type="entry name" value="DEXDc"/>
    <property type="match status" value="1"/>
</dbReference>
<dbReference type="InterPro" id="IPR012340">
    <property type="entry name" value="NA-bd_OB-fold"/>
</dbReference>
<evidence type="ECO:0000313" key="11">
    <source>
        <dbReference type="EMBL" id="BEQ15067.1"/>
    </source>
</evidence>